<dbReference type="AlphaFoldDB" id="A0AAN0RJ83"/>
<organism evidence="2 3">
    <name type="scientific">Planktomarina temperata RCA23</name>
    <dbReference type="NCBI Taxonomy" id="666509"/>
    <lineage>
        <taxon>Bacteria</taxon>
        <taxon>Pseudomonadati</taxon>
        <taxon>Pseudomonadota</taxon>
        <taxon>Alphaproteobacteria</taxon>
        <taxon>Rhodobacterales</taxon>
        <taxon>Paracoccaceae</taxon>
        <taxon>Planktomarina</taxon>
    </lineage>
</organism>
<dbReference type="PANTHER" id="PTHR41521:SF4">
    <property type="entry name" value="BLR0684 PROTEIN"/>
    <property type="match status" value="1"/>
</dbReference>
<sequence>MPKALWIAHVNVLDAEKLAAYASAATPVIASYGGVFLARGGAYEQLEGPDHTRNVVAQFPSLQAAHDCYHSEGYQAAIKLGEGGFQRSLMIVETID</sequence>
<accession>A0AAN0RJ83</accession>
<reference evidence="2 3" key="1">
    <citation type="journal article" date="2014" name="ISME J.">
        <title>Adaptation of an abundant Roseobacter RCA organism to pelagic systems revealed by genomic and transcriptomic analyses.</title>
        <authorList>
            <person name="Voget S."/>
            <person name="Wemheuer B."/>
            <person name="Brinkhoff T."/>
            <person name="Vollmers J."/>
            <person name="Dietrich S."/>
            <person name="Giebel H.A."/>
            <person name="Beardsley C."/>
            <person name="Sardemann C."/>
            <person name="Bakenhus I."/>
            <person name="Billerbeck S."/>
            <person name="Daniel R."/>
            <person name="Simon M."/>
        </authorList>
    </citation>
    <scope>NUCLEOTIDE SEQUENCE [LARGE SCALE GENOMIC DNA]</scope>
    <source>
        <strain evidence="2 3">RCA23</strain>
    </source>
</reference>
<evidence type="ECO:0000259" key="1">
    <source>
        <dbReference type="Pfam" id="PF07045"/>
    </source>
</evidence>
<dbReference type="GeneID" id="93368807"/>
<dbReference type="SUPFAM" id="SSF54909">
    <property type="entry name" value="Dimeric alpha+beta barrel"/>
    <property type="match status" value="1"/>
</dbReference>
<protein>
    <recommendedName>
        <fullName evidence="1">DUF1330 domain-containing protein</fullName>
    </recommendedName>
</protein>
<gene>
    <name evidence="2" type="ORF">RCA23_c16140</name>
</gene>
<dbReference type="InterPro" id="IPR011008">
    <property type="entry name" value="Dimeric_a/b-barrel"/>
</dbReference>
<dbReference type="Proteomes" id="UP000028680">
    <property type="component" value="Chromosome"/>
</dbReference>
<dbReference type="KEGG" id="ptp:RCA23_c16140"/>
<dbReference type="Pfam" id="PF07045">
    <property type="entry name" value="DUF1330"/>
    <property type="match status" value="1"/>
</dbReference>
<evidence type="ECO:0000313" key="2">
    <source>
        <dbReference type="EMBL" id="AII87151.1"/>
    </source>
</evidence>
<dbReference type="EMBL" id="CP003984">
    <property type="protein sequence ID" value="AII87151.1"/>
    <property type="molecule type" value="Genomic_DNA"/>
</dbReference>
<evidence type="ECO:0000313" key="3">
    <source>
        <dbReference type="Proteomes" id="UP000028680"/>
    </source>
</evidence>
<proteinExistence type="predicted"/>
<keyword evidence="3" id="KW-1185">Reference proteome</keyword>
<dbReference type="RefSeq" id="WP_044049909.1">
    <property type="nucleotide sequence ID" value="NZ_CP003984.1"/>
</dbReference>
<dbReference type="InterPro" id="IPR010753">
    <property type="entry name" value="DUF1330"/>
</dbReference>
<dbReference type="PANTHER" id="PTHR41521">
    <property type="match status" value="1"/>
</dbReference>
<dbReference type="Gene3D" id="3.30.70.100">
    <property type="match status" value="1"/>
</dbReference>
<feature type="domain" description="DUF1330" evidence="1">
    <location>
        <begin position="3"/>
        <end position="94"/>
    </location>
</feature>
<name>A0AAN0RJ83_9RHOB</name>